<dbReference type="InterPro" id="IPR005801">
    <property type="entry name" value="ADC_synthase"/>
</dbReference>
<dbReference type="AlphaFoldDB" id="U2YY31"/>
<dbReference type="Proteomes" id="UP000016986">
    <property type="component" value="Unassembled WGS sequence"/>
</dbReference>
<name>U2YY31_9EURY</name>
<reference evidence="7 8" key="1">
    <citation type="submission" date="2013-09" db="EMBL/GenBank/DDBJ databases">
        <title>Whole genome sequencing of Halarchaeum acidiphilum strain MH1-52-1.</title>
        <authorList>
            <person name="Shimane Y."/>
            <person name="Minegishi H."/>
            <person name="Nishi S."/>
            <person name="Echigo A."/>
            <person name="Shuto A."/>
            <person name="Konishi M."/>
            <person name="Ito T."/>
            <person name="Ohkuma M."/>
            <person name="Ohta Y."/>
            <person name="Nagano Y."/>
            <person name="Tsubouchi T."/>
            <person name="Mori K."/>
            <person name="Usui K."/>
            <person name="Kamekura M."/>
            <person name="Usami R."/>
            <person name="Takaki Y."/>
            <person name="Hatada Y."/>
        </authorList>
    </citation>
    <scope>NUCLEOTIDE SEQUENCE [LARGE SCALE GENOMIC DNA]</scope>
    <source>
        <strain evidence="7 8">JCM 16109</strain>
    </source>
</reference>
<protein>
    <recommendedName>
        <fullName evidence="3">isochorismate synthase</fullName>
        <ecNumber evidence="3">5.4.4.2</ecNumber>
    </recommendedName>
    <alternativeName>
        <fullName evidence="5">Isochorismate mutase</fullName>
    </alternativeName>
</protein>
<sequence length="446" mass="47671">MDSREGVARADSATLVSRTVRVPDASLSGLLRTLGKPTVVWAGPSEPSVAGYGAAVQVTADGPDRFAAVRERASEVFESADRPADAPAAARPRFVGGFAFHDGHAGTGPWDGFPTAAFVLPHVQVVTTSEGTWLTVNAHGANASEATVAETITSVRERFDPDERPVGRPPGVVETARTTSRAEWREQVAAATERIRAGELEKVVLAQALDVTLADAFSLPDALQRLGDAYPSCFRFALRPADGATFFGASPERLVTREDADVRTGALAATVGRGETPDADRRLAADLRSSAKYRHEHEVVAERIREQLADVATAVETGERRVRALETVQHLFTPIAASSDAHVLDLVEALHPTPAVGGLPPDAALRVIRETETFDRGWYAAPVGWFDAAGDGTFAVALRSALADGTRVRPFAGAGIVADSDPDAEWEEVQLKYRPILDVFERGERE</sequence>
<gene>
    <name evidence="7" type="ORF">MBEHAL_2472</name>
</gene>
<proteinExistence type="inferred from homology"/>
<evidence type="ECO:0000256" key="1">
    <source>
        <dbReference type="ARBA" id="ARBA00000799"/>
    </source>
</evidence>
<dbReference type="UniPathway" id="UPA00035">
    <property type="reaction ID" value="UER00040"/>
</dbReference>
<dbReference type="Gene3D" id="3.60.120.10">
    <property type="entry name" value="Anthranilate synthase"/>
    <property type="match status" value="1"/>
</dbReference>
<organism evidence="7 8">
    <name type="scientific">Halarchaeum acidiphilum MH1-52-1</name>
    <dbReference type="NCBI Taxonomy" id="1261545"/>
    <lineage>
        <taxon>Archaea</taxon>
        <taxon>Methanobacteriati</taxon>
        <taxon>Methanobacteriota</taxon>
        <taxon>Stenosarchaea group</taxon>
        <taxon>Halobacteria</taxon>
        <taxon>Halobacteriales</taxon>
        <taxon>Halobacteriaceae</taxon>
    </lineage>
</organism>
<dbReference type="PANTHER" id="PTHR42839:SF2">
    <property type="entry name" value="ISOCHORISMATE SYNTHASE ENTC"/>
    <property type="match status" value="1"/>
</dbReference>
<dbReference type="GO" id="GO:0008909">
    <property type="term" value="F:isochorismate synthase activity"/>
    <property type="evidence" value="ECO:0007669"/>
    <property type="project" value="UniProtKB-EC"/>
</dbReference>
<accession>U2YY31</accession>
<dbReference type="SUPFAM" id="SSF56322">
    <property type="entry name" value="ADC synthase"/>
    <property type="match status" value="1"/>
</dbReference>
<evidence type="ECO:0000313" key="7">
    <source>
        <dbReference type="EMBL" id="GAD53712.1"/>
    </source>
</evidence>
<evidence type="ECO:0000256" key="3">
    <source>
        <dbReference type="ARBA" id="ARBA00012824"/>
    </source>
</evidence>
<feature type="domain" description="Chorismate-utilising enzyme C-terminal" evidence="6">
    <location>
        <begin position="181"/>
        <end position="432"/>
    </location>
</feature>
<comment type="similarity">
    <text evidence="2">Belongs to the isochorismate synthase family.</text>
</comment>
<dbReference type="GO" id="GO:0000162">
    <property type="term" value="P:L-tryptophan biosynthetic process"/>
    <property type="evidence" value="ECO:0007669"/>
    <property type="project" value="UniProtKB-UniPathway"/>
</dbReference>
<dbReference type="OrthoDB" id="195185at2157"/>
<evidence type="ECO:0000259" key="6">
    <source>
        <dbReference type="Pfam" id="PF00425"/>
    </source>
</evidence>
<dbReference type="Pfam" id="PF00425">
    <property type="entry name" value="Chorismate_bind"/>
    <property type="match status" value="1"/>
</dbReference>
<dbReference type="eggNOG" id="arCOG02015">
    <property type="taxonomic scope" value="Archaea"/>
</dbReference>
<comment type="catalytic activity">
    <reaction evidence="1">
        <text>chorismate = isochorismate</text>
        <dbReference type="Rhea" id="RHEA:18985"/>
        <dbReference type="ChEBI" id="CHEBI:29748"/>
        <dbReference type="ChEBI" id="CHEBI:29780"/>
        <dbReference type="EC" id="5.4.4.2"/>
    </reaction>
</comment>
<keyword evidence="4" id="KW-0413">Isomerase</keyword>
<dbReference type="EC" id="5.4.4.2" evidence="3"/>
<dbReference type="InterPro" id="IPR015890">
    <property type="entry name" value="Chorismate_C"/>
</dbReference>
<dbReference type="NCBIfam" id="TIGR00543">
    <property type="entry name" value="isochor_syn"/>
    <property type="match status" value="1"/>
</dbReference>
<dbReference type="RefSeq" id="WP_021780742.1">
    <property type="nucleotide sequence ID" value="NZ_BATA01000091.1"/>
</dbReference>
<comment type="caution">
    <text evidence="7">The sequence shown here is derived from an EMBL/GenBank/DDBJ whole genome shotgun (WGS) entry which is preliminary data.</text>
</comment>
<keyword evidence="8" id="KW-1185">Reference proteome</keyword>
<evidence type="ECO:0000313" key="8">
    <source>
        <dbReference type="Proteomes" id="UP000016986"/>
    </source>
</evidence>
<evidence type="ECO:0000256" key="2">
    <source>
        <dbReference type="ARBA" id="ARBA00005297"/>
    </source>
</evidence>
<dbReference type="PANTHER" id="PTHR42839">
    <property type="entry name" value="ISOCHORISMATE SYNTHASE ENTC"/>
    <property type="match status" value="1"/>
</dbReference>
<dbReference type="InterPro" id="IPR004561">
    <property type="entry name" value="IsoChor_synthase"/>
</dbReference>
<evidence type="ECO:0000256" key="4">
    <source>
        <dbReference type="ARBA" id="ARBA00023235"/>
    </source>
</evidence>
<evidence type="ECO:0000256" key="5">
    <source>
        <dbReference type="ARBA" id="ARBA00041564"/>
    </source>
</evidence>
<dbReference type="EMBL" id="BATA01000091">
    <property type="protein sequence ID" value="GAD53712.1"/>
    <property type="molecule type" value="Genomic_DNA"/>
</dbReference>